<keyword evidence="4" id="KW-0677">Repeat</keyword>
<keyword evidence="7" id="KW-1015">Disulfide bond</keyword>
<dbReference type="FunFam" id="4.10.400.10:FF:000002">
    <property type="entry name" value="Low-density lipoprotein receptor-related protein 1"/>
    <property type="match status" value="1"/>
</dbReference>
<keyword evidence="12" id="KW-1185">Reference proteome</keyword>
<dbReference type="InterPro" id="IPR023415">
    <property type="entry name" value="LDLR_class-A_CS"/>
</dbReference>
<dbReference type="SUPFAM" id="SSF57424">
    <property type="entry name" value="LDL receptor-like module"/>
    <property type="match status" value="1"/>
</dbReference>
<keyword evidence="9" id="KW-0325">Glycoprotein</keyword>
<keyword evidence="5" id="KW-1133">Transmembrane helix</keyword>
<dbReference type="InterPro" id="IPR051221">
    <property type="entry name" value="LDLR-related"/>
</dbReference>
<protein>
    <submittedName>
        <fullName evidence="11">Uncharacterized protein</fullName>
    </submittedName>
</protein>
<evidence type="ECO:0000256" key="4">
    <source>
        <dbReference type="ARBA" id="ARBA00022737"/>
    </source>
</evidence>
<evidence type="ECO:0000313" key="12">
    <source>
        <dbReference type="Proteomes" id="UP000257200"/>
    </source>
</evidence>
<name>A0A3Q1FPL6_9TELE</name>
<dbReference type="GO" id="GO:0006898">
    <property type="term" value="P:receptor-mediated endocytosis"/>
    <property type="evidence" value="ECO:0007669"/>
    <property type="project" value="TreeGrafter"/>
</dbReference>
<dbReference type="InterPro" id="IPR036055">
    <property type="entry name" value="LDL_receptor-like_sf"/>
</dbReference>
<dbReference type="PROSITE" id="PS01209">
    <property type="entry name" value="LDLRA_1"/>
    <property type="match status" value="1"/>
</dbReference>
<evidence type="ECO:0000256" key="2">
    <source>
        <dbReference type="ARBA" id="ARBA00022692"/>
    </source>
</evidence>
<sequence length="147" mass="16306">MAPVSSCYICLIKHHSKVRPPVKNSSLETLSLLLWVTPPSTRGPGLCHDDEFQCQVDGFCIPDDWECDGHPDCEDGSDEHNSCPPHCCGLGGSEPVLDRLCHGEHRGVHSGRSLPKGSLNQKRYQPPWTGFRPSKPVRLLSFLFNSM</sequence>
<dbReference type="STRING" id="80966.ENSAPOP00000018439"/>
<dbReference type="Pfam" id="PF00057">
    <property type="entry name" value="Ldl_recept_a"/>
    <property type="match status" value="1"/>
</dbReference>
<dbReference type="InParanoid" id="A0A3Q1FPL6"/>
<reference evidence="11" key="1">
    <citation type="submission" date="2025-08" db="UniProtKB">
        <authorList>
            <consortium name="Ensembl"/>
        </authorList>
    </citation>
    <scope>IDENTIFICATION</scope>
</reference>
<reference evidence="11" key="2">
    <citation type="submission" date="2025-09" db="UniProtKB">
        <authorList>
            <consortium name="Ensembl"/>
        </authorList>
    </citation>
    <scope>IDENTIFICATION</scope>
</reference>
<keyword evidence="2" id="KW-0812">Transmembrane</keyword>
<evidence type="ECO:0000256" key="10">
    <source>
        <dbReference type="PROSITE-ProRule" id="PRU00124"/>
    </source>
</evidence>
<dbReference type="Gene3D" id="4.10.400.10">
    <property type="entry name" value="Low-density Lipoprotein Receptor"/>
    <property type="match status" value="1"/>
</dbReference>
<dbReference type="CDD" id="cd00112">
    <property type="entry name" value="LDLa"/>
    <property type="match status" value="1"/>
</dbReference>
<dbReference type="Proteomes" id="UP000257200">
    <property type="component" value="Unplaced"/>
</dbReference>
<evidence type="ECO:0000256" key="6">
    <source>
        <dbReference type="ARBA" id="ARBA00023136"/>
    </source>
</evidence>
<dbReference type="GO" id="GO:0042562">
    <property type="term" value="F:hormone binding"/>
    <property type="evidence" value="ECO:0007669"/>
    <property type="project" value="TreeGrafter"/>
</dbReference>
<evidence type="ECO:0000256" key="9">
    <source>
        <dbReference type="ARBA" id="ARBA00023180"/>
    </source>
</evidence>
<dbReference type="SMART" id="SM00192">
    <property type="entry name" value="LDLa"/>
    <property type="match status" value="1"/>
</dbReference>
<evidence type="ECO:0000313" key="11">
    <source>
        <dbReference type="Ensembl" id="ENSAPOP00000018439.1"/>
    </source>
</evidence>
<evidence type="ECO:0000256" key="7">
    <source>
        <dbReference type="ARBA" id="ARBA00023157"/>
    </source>
</evidence>
<keyword evidence="3" id="KW-0732">Signal</keyword>
<evidence type="ECO:0000256" key="1">
    <source>
        <dbReference type="ARBA" id="ARBA00004167"/>
    </source>
</evidence>
<keyword evidence="6" id="KW-0472">Membrane</keyword>
<comment type="caution">
    <text evidence="10">Lacks conserved residue(s) required for the propagation of feature annotation.</text>
</comment>
<dbReference type="AlphaFoldDB" id="A0A3Q1FPL6"/>
<dbReference type="GO" id="GO:0043235">
    <property type="term" value="C:receptor complex"/>
    <property type="evidence" value="ECO:0007669"/>
    <property type="project" value="TreeGrafter"/>
</dbReference>
<dbReference type="PANTHER" id="PTHR22722:SF11">
    <property type="entry name" value="LOW-DENSITY LIPOPROTEIN RECEPTOR-RELATED PROTEIN 2"/>
    <property type="match status" value="1"/>
</dbReference>
<proteinExistence type="predicted"/>
<dbReference type="InterPro" id="IPR002172">
    <property type="entry name" value="LDrepeatLR_classA_rpt"/>
</dbReference>
<organism evidence="11 12">
    <name type="scientific">Acanthochromis polyacanthus</name>
    <name type="common">spiny chromis</name>
    <dbReference type="NCBI Taxonomy" id="80966"/>
    <lineage>
        <taxon>Eukaryota</taxon>
        <taxon>Metazoa</taxon>
        <taxon>Chordata</taxon>
        <taxon>Craniata</taxon>
        <taxon>Vertebrata</taxon>
        <taxon>Euteleostomi</taxon>
        <taxon>Actinopterygii</taxon>
        <taxon>Neopterygii</taxon>
        <taxon>Teleostei</taxon>
        <taxon>Neoteleostei</taxon>
        <taxon>Acanthomorphata</taxon>
        <taxon>Ovalentaria</taxon>
        <taxon>Pomacentridae</taxon>
        <taxon>Acanthochromis</taxon>
    </lineage>
</organism>
<comment type="subcellular location">
    <subcellularLocation>
        <location evidence="1">Membrane</location>
        <topology evidence="1">Single-pass membrane protein</topology>
    </subcellularLocation>
</comment>
<evidence type="ECO:0000256" key="8">
    <source>
        <dbReference type="ARBA" id="ARBA00023170"/>
    </source>
</evidence>
<dbReference type="PANTHER" id="PTHR22722">
    <property type="entry name" value="LOW-DENSITY LIPOPROTEIN RECEPTOR-RELATED PROTEIN 2-RELATED"/>
    <property type="match status" value="1"/>
</dbReference>
<dbReference type="PROSITE" id="PS50068">
    <property type="entry name" value="LDLRA_2"/>
    <property type="match status" value="1"/>
</dbReference>
<dbReference type="GO" id="GO:0016324">
    <property type="term" value="C:apical plasma membrane"/>
    <property type="evidence" value="ECO:0007669"/>
    <property type="project" value="TreeGrafter"/>
</dbReference>
<evidence type="ECO:0000256" key="5">
    <source>
        <dbReference type="ARBA" id="ARBA00022989"/>
    </source>
</evidence>
<dbReference type="Ensembl" id="ENSAPOT00000028029.1">
    <property type="protein sequence ID" value="ENSAPOP00000018439.1"/>
    <property type="gene ID" value="ENSAPOG00000021793.1"/>
</dbReference>
<evidence type="ECO:0000256" key="3">
    <source>
        <dbReference type="ARBA" id="ARBA00022729"/>
    </source>
</evidence>
<accession>A0A3Q1FPL6</accession>
<keyword evidence="8" id="KW-0675">Receptor</keyword>